<dbReference type="GO" id="GO:0098855">
    <property type="term" value="C:HCN channel complex"/>
    <property type="evidence" value="ECO:0007669"/>
    <property type="project" value="TreeGrafter"/>
</dbReference>
<feature type="transmembrane region" description="Helical" evidence="9">
    <location>
        <begin position="293"/>
        <end position="312"/>
    </location>
</feature>
<evidence type="ECO:0000259" key="11">
    <source>
        <dbReference type="PROSITE" id="PS50158"/>
    </source>
</evidence>
<sequence length="739" mass="84818">MKSIVSRRRWSAVSLIELSQYPADTLEPGNKPLLPLRHLTKEDFFPATPIADDDIEKSKWVIHPESSWKLVWDILNMMTIFYQAVTVPFFLAFTVSDTETWSFIDDAITVFYITDMAFCFNTAYYQGGAVIASRKQIAKNYLKLWFWVDLFTTFPYDTVISMSSGKDTNSSYSSAAKLLRILKFNRILRLIRLAKLKKILIEVEDYISSHYIANLLVFVRLVVFAFFIAHWTACIWYYIALNDSETHPQTWLNTAYMESTSNTEVYITALYWAFTTMATVGYGDIYPITNNEIIFAIIAMAVACGMFAYTVGSIGGLVSKHSAEENVYREQCVAINAYMKDKKLSNDLKFRVRRYLDYIWENLKQSMMGENEILALLSEPLREEIFVHTRGQTLNICSLFSSFQKHFLLQLTKLLEPKTFAPNDSVFEEGEKSTTLYFIQNGIVELYHHDTQSIFKELKSDNYFGEIALFTFRPRCCSARCCEFVETLSLSREKMDSLLERNPDAARICDYFYKQCQDGDLSILGVACYLCGEVGHVSPNCKRVLLNFDNEILKKKWLNSRSGESISVNPYELQENRRARRVKALKYMAANVVGSERDPSILYNENPALTKKINKYLDKGSLSGILEPVTPRPRATSFRDQARPAVDHILNMTEPDIFDEDASPIRTDKFDRSLITAKGASGSGIKVSKISQILGNEDEYEFDSNPQEPRQYLRIPQSLLGEDSLKDIFPDERIYRNSG</sequence>
<proteinExistence type="predicted"/>
<evidence type="ECO:0000256" key="3">
    <source>
        <dbReference type="ARBA" id="ARBA00022692"/>
    </source>
</evidence>
<dbReference type="InterPro" id="IPR003938">
    <property type="entry name" value="K_chnl_volt-dep_EAG/ELK/ERG"/>
</dbReference>
<comment type="subcellular location">
    <subcellularLocation>
        <location evidence="1">Membrane</location>
        <topology evidence="1">Multi-pass membrane protein</topology>
    </subcellularLocation>
</comment>
<evidence type="ECO:0000256" key="7">
    <source>
        <dbReference type="ARBA" id="ARBA00023303"/>
    </source>
</evidence>
<dbReference type="InterPro" id="IPR000595">
    <property type="entry name" value="cNMP-bd_dom"/>
</dbReference>
<evidence type="ECO:0000256" key="4">
    <source>
        <dbReference type="ARBA" id="ARBA00022989"/>
    </source>
</evidence>
<dbReference type="AlphaFoldDB" id="A0AAU9IMQ2"/>
<keyword evidence="5" id="KW-0406">Ion transport</keyword>
<dbReference type="Pfam" id="PF00027">
    <property type="entry name" value="cNMP_binding"/>
    <property type="match status" value="1"/>
</dbReference>
<dbReference type="FunFam" id="1.10.287.70:FF:000123">
    <property type="entry name" value="Potassium channel KAT3"/>
    <property type="match status" value="1"/>
</dbReference>
<dbReference type="InterPro" id="IPR001878">
    <property type="entry name" value="Znf_CCHC"/>
</dbReference>
<keyword evidence="8" id="KW-0863">Zinc-finger</keyword>
<evidence type="ECO:0000256" key="6">
    <source>
        <dbReference type="ARBA" id="ARBA00023136"/>
    </source>
</evidence>
<dbReference type="PROSITE" id="PS50158">
    <property type="entry name" value="ZF_CCHC"/>
    <property type="match status" value="1"/>
</dbReference>
<dbReference type="SMART" id="SM00343">
    <property type="entry name" value="ZnF_C2HC"/>
    <property type="match status" value="1"/>
</dbReference>
<dbReference type="GO" id="GO:0008270">
    <property type="term" value="F:zinc ion binding"/>
    <property type="evidence" value="ECO:0007669"/>
    <property type="project" value="UniProtKB-KW"/>
</dbReference>
<gene>
    <name evidence="12" type="ORF">BSTOLATCC_MIC11449</name>
</gene>
<accession>A0AAU9IMQ2</accession>
<dbReference type="GO" id="GO:0003254">
    <property type="term" value="P:regulation of membrane depolarization"/>
    <property type="evidence" value="ECO:0007669"/>
    <property type="project" value="TreeGrafter"/>
</dbReference>
<feature type="domain" description="Cyclic nucleotide-binding" evidence="10">
    <location>
        <begin position="399"/>
        <end position="507"/>
    </location>
</feature>
<dbReference type="Gene3D" id="1.10.287.630">
    <property type="entry name" value="Helix hairpin bin"/>
    <property type="match status" value="1"/>
</dbReference>
<dbReference type="CDD" id="cd00038">
    <property type="entry name" value="CAP_ED"/>
    <property type="match status" value="1"/>
</dbReference>
<dbReference type="InterPro" id="IPR018490">
    <property type="entry name" value="cNMP-bd_dom_sf"/>
</dbReference>
<dbReference type="InterPro" id="IPR014710">
    <property type="entry name" value="RmlC-like_jellyroll"/>
</dbReference>
<evidence type="ECO:0000256" key="1">
    <source>
        <dbReference type="ARBA" id="ARBA00004141"/>
    </source>
</evidence>
<dbReference type="PANTHER" id="PTHR45689">
    <property type="entry name" value="I[[H]] CHANNEL, ISOFORM E"/>
    <property type="match status" value="1"/>
</dbReference>
<evidence type="ECO:0000256" key="9">
    <source>
        <dbReference type="SAM" id="Phobius"/>
    </source>
</evidence>
<dbReference type="Pfam" id="PF00098">
    <property type="entry name" value="zf-CCHC"/>
    <property type="match status" value="1"/>
</dbReference>
<dbReference type="Proteomes" id="UP001162131">
    <property type="component" value="Unassembled WGS sequence"/>
</dbReference>
<dbReference type="GO" id="GO:0005249">
    <property type="term" value="F:voltage-gated potassium channel activity"/>
    <property type="evidence" value="ECO:0007669"/>
    <property type="project" value="InterPro"/>
</dbReference>
<keyword evidence="8" id="KW-0479">Metal-binding</keyword>
<keyword evidence="8" id="KW-0862">Zinc</keyword>
<evidence type="ECO:0000256" key="2">
    <source>
        <dbReference type="ARBA" id="ARBA00022448"/>
    </source>
</evidence>
<keyword evidence="13" id="KW-1185">Reference proteome</keyword>
<dbReference type="Gene3D" id="2.60.120.10">
    <property type="entry name" value="Jelly Rolls"/>
    <property type="match status" value="1"/>
</dbReference>
<dbReference type="SMART" id="SM00100">
    <property type="entry name" value="cNMP"/>
    <property type="match status" value="1"/>
</dbReference>
<dbReference type="PRINTS" id="PR01463">
    <property type="entry name" value="EAGCHANLFMLY"/>
</dbReference>
<keyword evidence="4 9" id="KW-1133">Transmembrane helix</keyword>
<name>A0AAU9IMQ2_9CILI</name>
<dbReference type="GO" id="GO:0003676">
    <property type="term" value="F:nucleic acid binding"/>
    <property type="evidence" value="ECO:0007669"/>
    <property type="project" value="InterPro"/>
</dbReference>
<evidence type="ECO:0000259" key="10">
    <source>
        <dbReference type="PROSITE" id="PS50042"/>
    </source>
</evidence>
<keyword evidence="6 9" id="KW-0472">Membrane</keyword>
<comment type="caution">
    <text evidence="12">The sequence shown here is derived from an EMBL/GenBank/DDBJ whole genome shotgun (WGS) entry which is preliminary data.</text>
</comment>
<evidence type="ECO:0000313" key="12">
    <source>
        <dbReference type="EMBL" id="CAG9314442.1"/>
    </source>
</evidence>
<dbReference type="Gene3D" id="1.10.287.70">
    <property type="match status" value="1"/>
</dbReference>
<evidence type="ECO:0000256" key="8">
    <source>
        <dbReference type="PROSITE-ProRule" id="PRU00047"/>
    </source>
</evidence>
<reference evidence="12" key="1">
    <citation type="submission" date="2021-09" db="EMBL/GenBank/DDBJ databases">
        <authorList>
            <consortium name="AG Swart"/>
            <person name="Singh M."/>
            <person name="Singh A."/>
            <person name="Seah K."/>
            <person name="Emmerich C."/>
        </authorList>
    </citation>
    <scope>NUCLEOTIDE SEQUENCE</scope>
    <source>
        <strain evidence="12">ATCC30299</strain>
    </source>
</reference>
<keyword evidence="7" id="KW-0407">Ion channel</keyword>
<dbReference type="Pfam" id="PF00520">
    <property type="entry name" value="Ion_trans"/>
    <property type="match status" value="1"/>
</dbReference>
<dbReference type="InterPro" id="IPR005821">
    <property type="entry name" value="Ion_trans_dom"/>
</dbReference>
<feature type="transmembrane region" description="Helical" evidence="9">
    <location>
        <begin position="217"/>
        <end position="239"/>
    </location>
</feature>
<dbReference type="GO" id="GO:0035725">
    <property type="term" value="P:sodium ion transmembrane transport"/>
    <property type="evidence" value="ECO:0007669"/>
    <property type="project" value="TreeGrafter"/>
</dbReference>
<dbReference type="InterPro" id="IPR051413">
    <property type="entry name" value="K/Na_HCN_channel"/>
</dbReference>
<evidence type="ECO:0008006" key="14">
    <source>
        <dbReference type="Google" id="ProtNLM"/>
    </source>
</evidence>
<feature type="transmembrane region" description="Helical" evidence="9">
    <location>
        <begin position="107"/>
        <end position="125"/>
    </location>
</feature>
<protein>
    <recommendedName>
        <fullName evidence="14">Cyclic nucleotide-binding domain-containing protein</fullName>
    </recommendedName>
</protein>
<feature type="transmembrane region" description="Helical" evidence="9">
    <location>
        <begin position="265"/>
        <end position="286"/>
    </location>
</feature>
<organism evidence="12 13">
    <name type="scientific">Blepharisma stoltei</name>
    <dbReference type="NCBI Taxonomy" id="1481888"/>
    <lineage>
        <taxon>Eukaryota</taxon>
        <taxon>Sar</taxon>
        <taxon>Alveolata</taxon>
        <taxon>Ciliophora</taxon>
        <taxon>Postciliodesmatophora</taxon>
        <taxon>Heterotrichea</taxon>
        <taxon>Heterotrichida</taxon>
        <taxon>Blepharismidae</taxon>
        <taxon>Blepharisma</taxon>
    </lineage>
</organism>
<dbReference type="PANTHER" id="PTHR45689:SF5">
    <property type="entry name" value="I[[H]] CHANNEL, ISOFORM E"/>
    <property type="match status" value="1"/>
</dbReference>
<feature type="domain" description="CCHC-type" evidence="11">
    <location>
        <begin position="528"/>
        <end position="543"/>
    </location>
</feature>
<dbReference type="EMBL" id="CAJZBQ010000012">
    <property type="protein sequence ID" value="CAG9314442.1"/>
    <property type="molecule type" value="Genomic_DNA"/>
</dbReference>
<keyword evidence="2" id="KW-0813">Transport</keyword>
<evidence type="ECO:0000256" key="5">
    <source>
        <dbReference type="ARBA" id="ARBA00023065"/>
    </source>
</evidence>
<keyword evidence="3 9" id="KW-0812">Transmembrane</keyword>
<dbReference type="PROSITE" id="PS50042">
    <property type="entry name" value="CNMP_BINDING_3"/>
    <property type="match status" value="1"/>
</dbReference>
<evidence type="ECO:0000313" key="13">
    <source>
        <dbReference type="Proteomes" id="UP001162131"/>
    </source>
</evidence>
<dbReference type="SUPFAM" id="SSF81324">
    <property type="entry name" value="Voltage-gated potassium channels"/>
    <property type="match status" value="1"/>
</dbReference>
<feature type="transmembrane region" description="Helical" evidence="9">
    <location>
        <begin position="74"/>
        <end position="95"/>
    </location>
</feature>
<dbReference type="SUPFAM" id="SSF51206">
    <property type="entry name" value="cAMP-binding domain-like"/>
    <property type="match status" value="1"/>
</dbReference>